<reference evidence="1" key="1">
    <citation type="submission" date="2022-06" db="EMBL/GenBank/DDBJ databases">
        <title>Sneathiella actinostolidae sp. nov., isolated from a sea anemonein the Western Pacific Ocean.</title>
        <authorList>
            <person name="Wei M.J."/>
        </authorList>
    </citation>
    <scope>NUCLEOTIDE SEQUENCE</scope>
    <source>
        <strain evidence="1">PHK-P5</strain>
    </source>
</reference>
<protein>
    <recommendedName>
        <fullName evidence="3">Protein ImuA</fullName>
    </recommendedName>
</protein>
<proteinExistence type="predicted"/>
<dbReference type="InterPro" id="IPR027417">
    <property type="entry name" value="P-loop_NTPase"/>
</dbReference>
<dbReference type="SUPFAM" id="SSF52540">
    <property type="entry name" value="P-loop containing nucleoside triphosphate hydrolases"/>
    <property type="match status" value="1"/>
</dbReference>
<dbReference type="RefSeq" id="WP_251933333.1">
    <property type="nucleotide sequence ID" value="NZ_CP098747.1"/>
</dbReference>
<gene>
    <name evidence="1" type="ORF">NBZ79_14870</name>
</gene>
<accession>A0ABY4W3I5</accession>
<keyword evidence="2" id="KW-1185">Reference proteome</keyword>
<dbReference type="EMBL" id="CP098747">
    <property type="protein sequence ID" value="USG60452.1"/>
    <property type="molecule type" value="Genomic_DNA"/>
</dbReference>
<evidence type="ECO:0000313" key="2">
    <source>
        <dbReference type="Proteomes" id="UP001056291"/>
    </source>
</evidence>
<sequence length="274" mass="30099">MSPYKRHMLTQLREHIETRHIALESSPRPSFPQAAPFLISAIDGTLPDGGLPRGGVHEVIPGCYADFPAALGFMTCLLHLMEPAKTTPILWCNLGRHSDFPASPYPQGLSSLGLSPETILHVSVQCEKEMLWVLEEGLSSPACPLVVGAYTAPEKLYDFTASRRLSVRAARHGGTLLLLRHHTAAGADAGHKSTAAITRWSIASRSSAAVQYSNSKISATGRPRWQVTLTRCKRGRPDSWQLEWDHETFSFRLVTPLVNGAVSPEEYDYRTGTT</sequence>
<dbReference type="Proteomes" id="UP001056291">
    <property type="component" value="Chromosome"/>
</dbReference>
<evidence type="ECO:0000313" key="1">
    <source>
        <dbReference type="EMBL" id="USG60452.1"/>
    </source>
</evidence>
<name>A0ABY4W3I5_9PROT</name>
<evidence type="ECO:0008006" key="3">
    <source>
        <dbReference type="Google" id="ProtNLM"/>
    </source>
</evidence>
<organism evidence="1 2">
    <name type="scientific">Sneathiella marina</name>
    <dbReference type="NCBI Taxonomy" id="2950108"/>
    <lineage>
        <taxon>Bacteria</taxon>
        <taxon>Pseudomonadati</taxon>
        <taxon>Pseudomonadota</taxon>
        <taxon>Alphaproteobacteria</taxon>
        <taxon>Sneathiellales</taxon>
        <taxon>Sneathiellaceae</taxon>
        <taxon>Sneathiella</taxon>
    </lineage>
</organism>
<dbReference type="Gene3D" id="3.40.50.300">
    <property type="entry name" value="P-loop containing nucleotide triphosphate hydrolases"/>
    <property type="match status" value="1"/>
</dbReference>